<evidence type="ECO:0000313" key="1">
    <source>
        <dbReference type="EMBL" id="OLT58537.1"/>
    </source>
</evidence>
<proteinExistence type="predicted"/>
<gene>
    <name evidence="1" type="ORF">BJP37_05265</name>
</gene>
<keyword evidence="2" id="KW-1185">Reference proteome</keyword>
<protein>
    <submittedName>
        <fullName evidence="1">Uncharacterized protein</fullName>
    </submittedName>
</protein>
<comment type="caution">
    <text evidence="1">The sequence shown here is derived from an EMBL/GenBank/DDBJ whole genome shotgun (WGS) entry which is preliminary data.</text>
</comment>
<sequence length="89" mass="9633">MILLKNYAAVAPIAYWGASQSMLFEPVGGMGIRRGTGFQPVAIFGRVVPTLAVRYGPGYPNTTRGNMSAIASYQAPYGCHEITDRSDYN</sequence>
<dbReference type="AlphaFoldDB" id="A0A1U7MXV4"/>
<evidence type="ECO:0000313" key="2">
    <source>
        <dbReference type="Proteomes" id="UP000186657"/>
    </source>
</evidence>
<reference evidence="1 2" key="1">
    <citation type="submission" date="2016-10" db="EMBL/GenBank/DDBJ databases">
        <title>Comparative genomics uncovers the prolific and rare metabolic potential of the cyanobacterial genus Moorea.</title>
        <authorList>
            <person name="Leao T."/>
            <person name="Castelao G."/>
            <person name="Korobeynikov A."/>
            <person name="Monroe E.A."/>
            <person name="Podell S."/>
            <person name="Glukhov E."/>
            <person name="Allen E."/>
            <person name="Gerwick W.H."/>
            <person name="Gerwick L."/>
        </authorList>
    </citation>
    <scope>NUCLEOTIDE SEQUENCE [LARGE SCALE GENOMIC DNA]</scope>
    <source>
        <strain evidence="1 2">PNG5-198</strain>
    </source>
</reference>
<name>A0A1U7MXV4_9CYAN</name>
<dbReference type="Proteomes" id="UP000186657">
    <property type="component" value="Unassembled WGS sequence"/>
</dbReference>
<dbReference type="EMBL" id="MKZS01000001">
    <property type="protein sequence ID" value="OLT58537.1"/>
    <property type="molecule type" value="Genomic_DNA"/>
</dbReference>
<accession>A0A1U7MXV4</accession>
<dbReference type="RefSeq" id="WP_075897095.1">
    <property type="nucleotide sequence ID" value="NZ_MKZS01000001.1"/>
</dbReference>
<organism evidence="1 2">
    <name type="scientific">Moorena bouillonii PNG</name>
    <dbReference type="NCBI Taxonomy" id="568701"/>
    <lineage>
        <taxon>Bacteria</taxon>
        <taxon>Bacillati</taxon>
        <taxon>Cyanobacteriota</taxon>
        <taxon>Cyanophyceae</taxon>
        <taxon>Coleofasciculales</taxon>
        <taxon>Coleofasciculaceae</taxon>
        <taxon>Moorena</taxon>
    </lineage>
</organism>